<name>A0A6G1HIS2_9PEZI</name>
<feature type="region of interest" description="Disordered" evidence="1">
    <location>
        <begin position="78"/>
        <end position="131"/>
    </location>
</feature>
<gene>
    <name evidence="2" type="ORF">EJ06DRAFT_264199</name>
</gene>
<keyword evidence="3" id="KW-1185">Reference proteome</keyword>
<dbReference type="Proteomes" id="UP000799640">
    <property type="component" value="Unassembled WGS sequence"/>
</dbReference>
<reference evidence="2" key="1">
    <citation type="journal article" date="2020" name="Stud. Mycol.">
        <title>101 Dothideomycetes genomes: a test case for predicting lifestyles and emergence of pathogens.</title>
        <authorList>
            <person name="Haridas S."/>
            <person name="Albert R."/>
            <person name="Binder M."/>
            <person name="Bloem J."/>
            <person name="Labutti K."/>
            <person name="Salamov A."/>
            <person name="Andreopoulos B."/>
            <person name="Baker S."/>
            <person name="Barry K."/>
            <person name="Bills G."/>
            <person name="Bluhm B."/>
            <person name="Cannon C."/>
            <person name="Castanera R."/>
            <person name="Culley D."/>
            <person name="Daum C."/>
            <person name="Ezra D."/>
            <person name="Gonzalez J."/>
            <person name="Henrissat B."/>
            <person name="Kuo A."/>
            <person name="Liang C."/>
            <person name="Lipzen A."/>
            <person name="Lutzoni F."/>
            <person name="Magnuson J."/>
            <person name="Mondo S."/>
            <person name="Nolan M."/>
            <person name="Ohm R."/>
            <person name="Pangilinan J."/>
            <person name="Park H.-J."/>
            <person name="Ramirez L."/>
            <person name="Alfaro M."/>
            <person name="Sun H."/>
            <person name="Tritt A."/>
            <person name="Yoshinaga Y."/>
            <person name="Zwiers L.-H."/>
            <person name="Turgeon B."/>
            <person name="Goodwin S."/>
            <person name="Spatafora J."/>
            <person name="Crous P."/>
            <person name="Grigoriev I."/>
        </authorList>
    </citation>
    <scope>NUCLEOTIDE SEQUENCE</scope>
    <source>
        <strain evidence="2">CBS 262.69</strain>
    </source>
</reference>
<dbReference type="AlphaFoldDB" id="A0A6G1HIS2"/>
<evidence type="ECO:0000256" key="1">
    <source>
        <dbReference type="SAM" id="MobiDB-lite"/>
    </source>
</evidence>
<dbReference type="EMBL" id="ML996711">
    <property type="protein sequence ID" value="KAF2395801.1"/>
    <property type="molecule type" value="Genomic_DNA"/>
</dbReference>
<evidence type="ECO:0000313" key="3">
    <source>
        <dbReference type="Proteomes" id="UP000799640"/>
    </source>
</evidence>
<feature type="compositionally biased region" description="Basic and acidic residues" evidence="1">
    <location>
        <begin position="121"/>
        <end position="131"/>
    </location>
</feature>
<sequence>MGQPSPAHSFHVNTFINVHSYSLNASPATRSIELHHFVITKFIRRQLSKASEPCHLGRSSGADIGIWTHARTVRKDAWGRVMKPKAGARNRNYGDGDRGGRGPPRQGGMLPPPQPPLPTARVRDCPEVSRLSDKPLSSQYYQCPIHLWNSRPSGTVAPAVDHDVGSQLVMESPLIFRSVNEYYCPHRGE</sequence>
<accession>A0A6G1HIS2</accession>
<protein>
    <submittedName>
        <fullName evidence="2">Uncharacterized protein</fullName>
    </submittedName>
</protein>
<organism evidence="2 3">
    <name type="scientific">Trichodelitschia bisporula</name>
    <dbReference type="NCBI Taxonomy" id="703511"/>
    <lineage>
        <taxon>Eukaryota</taxon>
        <taxon>Fungi</taxon>
        <taxon>Dikarya</taxon>
        <taxon>Ascomycota</taxon>
        <taxon>Pezizomycotina</taxon>
        <taxon>Dothideomycetes</taxon>
        <taxon>Dothideomycetes incertae sedis</taxon>
        <taxon>Phaeotrichales</taxon>
        <taxon>Phaeotrichaceae</taxon>
        <taxon>Trichodelitschia</taxon>
    </lineage>
</organism>
<evidence type="ECO:0000313" key="2">
    <source>
        <dbReference type="EMBL" id="KAF2395801.1"/>
    </source>
</evidence>
<proteinExistence type="predicted"/>